<keyword evidence="1" id="KW-0472">Membrane</keyword>
<dbReference type="EMBL" id="MT141163">
    <property type="protein sequence ID" value="QJA55512.1"/>
    <property type="molecule type" value="Genomic_DNA"/>
</dbReference>
<reference evidence="2" key="1">
    <citation type="submission" date="2020-03" db="EMBL/GenBank/DDBJ databases">
        <title>The deep terrestrial virosphere.</title>
        <authorList>
            <person name="Holmfeldt K."/>
            <person name="Nilsson E."/>
            <person name="Simone D."/>
            <person name="Lopez-Fernandez M."/>
            <person name="Wu X."/>
            <person name="de Brujin I."/>
            <person name="Lundin D."/>
            <person name="Andersson A."/>
            <person name="Bertilsson S."/>
            <person name="Dopson M."/>
        </authorList>
    </citation>
    <scope>NUCLEOTIDE SEQUENCE</scope>
    <source>
        <strain evidence="2">MM415B02038</strain>
    </source>
</reference>
<evidence type="ECO:0000256" key="1">
    <source>
        <dbReference type="SAM" id="Phobius"/>
    </source>
</evidence>
<sequence>MASVSGSLTGLADVSLEVFKRAFLIVTGYFIAKFSLGMIGKAVPMVGGYGNYGILALGLVGAYFTSGIMQDLFVGAAILGAVNVVDAFVTPAYNQVAGMVAG</sequence>
<gene>
    <name evidence="2" type="ORF">MM415B02038_0010</name>
</gene>
<feature type="transmembrane region" description="Helical" evidence="1">
    <location>
        <begin position="72"/>
        <end position="93"/>
    </location>
</feature>
<keyword evidence="1" id="KW-0812">Transmembrane</keyword>
<feature type="transmembrane region" description="Helical" evidence="1">
    <location>
        <begin position="46"/>
        <end position="65"/>
    </location>
</feature>
<protein>
    <submittedName>
        <fullName evidence="2">Uncharacterized protein</fullName>
    </submittedName>
</protein>
<evidence type="ECO:0000313" key="2">
    <source>
        <dbReference type="EMBL" id="QJA55512.1"/>
    </source>
</evidence>
<accession>A0A6M3IGF5</accession>
<organism evidence="2">
    <name type="scientific">viral metagenome</name>
    <dbReference type="NCBI Taxonomy" id="1070528"/>
    <lineage>
        <taxon>unclassified sequences</taxon>
        <taxon>metagenomes</taxon>
        <taxon>organismal metagenomes</taxon>
    </lineage>
</organism>
<proteinExistence type="predicted"/>
<name>A0A6M3IGF5_9ZZZZ</name>
<keyword evidence="1" id="KW-1133">Transmembrane helix</keyword>
<dbReference type="AlphaFoldDB" id="A0A6M3IGF5"/>